<comment type="caution">
    <text evidence="1">The sequence shown here is derived from an EMBL/GenBank/DDBJ whole genome shotgun (WGS) entry which is preliminary data.</text>
</comment>
<sequence length="68" mass="7540">MVKHDAVPAAQDKNKNIMERVKDSWSPSVSAASPSLLLFVKSTKLTCSWSPADVRWTREKKPCSGLHS</sequence>
<accession>A0A401SVG7</accession>
<reference evidence="1 2" key="1">
    <citation type="journal article" date="2018" name="Nat. Ecol. Evol.">
        <title>Shark genomes provide insights into elasmobranch evolution and the origin of vertebrates.</title>
        <authorList>
            <person name="Hara Y"/>
            <person name="Yamaguchi K"/>
            <person name="Onimaru K"/>
            <person name="Kadota M"/>
            <person name="Koyanagi M"/>
            <person name="Keeley SD"/>
            <person name="Tatsumi K"/>
            <person name="Tanaka K"/>
            <person name="Motone F"/>
            <person name="Kageyama Y"/>
            <person name="Nozu R"/>
            <person name="Adachi N"/>
            <person name="Nishimura O"/>
            <person name="Nakagawa R"/>
            <person name="Tanegashima C"/>
            <person name="Kiyatake I"/>
            <person name="Matsumoto R"/>
            <person name="Murakumo K"/>
            <person name="Nishida K"/>
            <person name="Terakita A"/>
            <person name="Kuratani S"/>
            <person name="Sato K"/>
            <person name="Hyodo S Kuraku.S."/>
        </authorList>
    </citation>
    <scope>NUCLEOTIDE SEQUENCE [LARGE SCALE GENOMIC DNA]</scope>
</reference>
<evidence type="ECO:0000313" key="2">
    <source>
        <dbReference type="Proteomes" id="UP000287033"/>
    </source>
</evidence>
<protein>
    <submittedName>
        <fullName evidence="1">Uncharacterized protein</fullName>
    </submittedName>
</protein>
<gene>
    <name evidence="1" type="ORF">chiPu_0012854</name>
</gene>
<dbReference type="EMBL" id="BEZZ01000592">
    <property type="protein sequence ID" value="GCC34381.1"/>
    <property type="molecule type" value="Genomic_DNA"/>
</dbReference>
<dbReference type="Proteomes" id="UP000287033">
    <property type="component" value="Unassembled WGS sequence"/>
</dbReference>
<proteinExistence type="predicted"/>
<keyword evidence="2" id="KW-1185">Reference proteome</keyword>
<evidence type="ECO:0000313" key="1">
    <source>
        <dbReference type="EMBL" id="GCC34381.1"/>
    </source>
</evidence>
<organism evidence="1 2">
    <name type="scientific">Chiloscyllium punctatum</name>
    <name type="common">Brownbanded bambooshark</name>
    <name type="synonym">Hemiscyllium punctatum</name>
    <dbReference type="NCBI Taxonomy" id="137246"/>
    <lineage>
        <taxon>Eukaryota</taxon>
        <taxon>Metazoa</taxon>
        <taxon>Chordata</taxon>
        <taxon>Craniata</taxon>
        <taxon>Vertebrata</taxon>
        <taxon>Chondrichthyes</taxon>
        <taxon>Elasmobranchii</taxon>
        <taxon>Galeomorphii</taxon>
        <taxon>Galeoidea</taxon>
        <taxon>Orectolobiformes</taxon>
        <taxon>Hemiscylliidae</taxon>
        <taxon>Chiloscyllium</taxon>
    </lineage>
</organism>
<dbReference type="AlphaFoldDB" id="A0A401SVG7"/>
<name>A0A401SVG7_CHIPU</name>